<dbReference type="PANTHER" id="PTHR10266">
    <property type="entry name" value="CYTOCHROME C1"/>
    <property type="match status" value="1"/>
</dbReference>
<dbReference type="Gene3D" id="1.10.760.10">
    <property type="entry name" value="Cytochrome c-like domain"/>
    <property type="match status" value="1"/>
</dbReference>
<sequence>MIKKLIGTIALSLTCAVSFAAGGGYKLDRAPDRITDMASLQNGAKLFVNYCMGCHSANSMRYNKLTEIGLTEDQIKKNLLFTADKVGELMHIAMTPEDAKKWFGAAPPDLSVIARAKSATMGPSGVDYVYTFLRTFYRDTSKVTGWNNLVFPSVGMPNVLWQLQGPRTLEHVIVHEAEHADGSKSWERSAANYDAQGFSVIKTEELADYEGSPVDKAILTPVDATNAAAFDNNVADISNFLGWMAEPMQLQRKQLGVWVLLFLAFFLLVAWRLNAVFWKDVK</sequence>
<feature type="transmembrane region" description="Helical" evidence="9">
    <location>
        <begin position="255"/>
        <end position="273"/>
    </location>
</feature>
<feature type="domain" description="Cytochrome c" evidence="11">
    <location>
        <begin position="38"/>
        <end position="137"/>
    </location>
</feature>
<proteinExistence type="predicted"/>
<dbReference type="SUPFAM" id="SSF46626">
    <property type="entry name" value="Cytochrome c"/>
    <property type="match status" value="1"/>
</dbReference>
<dbReference type="PROSITE" id="PS51007">
    <property type="entry name" value="CYTC"/>
    <property type="match status" value="1"/>
</dbReference>
<keyword evidence="13" id="KW-1185">Reference proteome</keyword>
<dbReference type="STRING" id="658167.SAMN04488135_104212"/>
<evidence type="ECO:0000256" key="2">
    <source>
        <dbReference type="ARBA" id="ARBA00022617"/>
    </source>
</evidence>
<feature type="binding site" description="covalent" evidence="8">
    <location>
        <position position="55"/>
    </location>
    <ligand>
        <name>heme c</name>
        <dbReference type="ChEBI" id="CHEBI:61717"/>
    </ligand>
</feature>
<keyword evidence="2 8" id="KW-0349">Heme</keyword>
<dbReference type="AlphaFoldDB" id="A0A1M5V3H2"/>
<keyword evidence="10" id="KW-0732">Signal</keyword>
<dbReference type="Pfam" id="PF02167">
    <property type="entry name" value="Cytochrom_C1"/>
    <property type="match status" value="2"/>
</dbReference>
<evidence type="ECO:0000256" key="9">
    <source>
        <dbReference type="SAM" id="Phobius"/>
    </source>
</evidence>
<keyword evidence="4 8" id="KW-0479">Metal-binding</keyword>
<feature type="binding site" description="covalent" evidence="8">
    <location>
        <position position="51"/>
    </location>
    <ligand>
        <name>heme c</name>
        <dbReference type="ChEBI" id="CHEBI:61717"/>
    </ligand>
</feature>
<evidence type="ECO:0000256" key="3">
    <source>
        <dbReference type="ARBA" id="ARBA00022692"/>
    </source>
</evidence>
<feature type="binding site" description="covalent" evidence="8">
    <location>
        <position position="54"/>
    </location>
    <ligand>
        <name>heme c</name>
        <dbReference type="ChEBI" id="CHEBI:61717"/>
    </ligand>
</feature>
<dbReference type="Proteomes" id="UP000184226">
    <property type="component" value="Unassembled WGS sequence"/>
</dbReference>
<organism evidence="12 13">
    <name type="scientific">Pollutimonas bauzanensis</name>
    <dbReference type="NCBI Taxonomy" id="658167"/>
    <lineage>
        <taxon>Bacteria</taxon>
        <taxon>Pseudomonadati</taxon>
        <taxon>Pseudomonadota</taxon>
        <taxon>Betaproteobacteria</taxon>
        <taxon>Burkholderiales</taxon>
        <taxon>Alcaligenaceae</taxon>
        <taxon>Pollutimonas</taxon>
    </lineage>
</organism>
<evidence type="ECO:0000256" key="4">
    <source>
        <dbReference type="ARBA" id="ARBA00022723"/>
    </source>
</evidence>
<evidence type="ECO:0000313" key="13">
    <source>
        <dbReference type="Proteomes" id="UP000184226"/>
    </source>
</evidence>
<comment type="subcellular location">
    <subcellularLocation>
        <location evidence="1">Membrane</location>
    </subcellularLocation>
</comment>
<gene>
    <name evidence="12" type="ORF">SAMN04488135_104212</name>
</gene>
<name>A0A1M5V3H2_9BURK</name>
<reference evidence="12 13" key="1">
    <citation type="submission" date="2016-11" db="EMBL/GenBank/DDBJ databases">
        <authorList>
            <person name="Jaros S."/>
            <person name="Januszkiewicz K."/>
            <person name="Wedrychowicz H."/>
        </authorList>
    </citation>
    <scope>NUCLEOTIDE SEQUENCE [LARGE SCALE GENOMIC DNA]</scope>
    <source>
        <strain evidence="12 13">CGMCC 1.10190</strain>
    </source>
</reference>
<feature type="chain" id="PRO_5013064842" evidence="10">
    <location>
        <begin position="21"/>
        <end position="282"/>
    </location>
</feature>
<keyword evidence="5 9" id="KW-1133">Transmembrane helix</keyword>
<dbReference type="InterPro" id="IPR009056">
    <property type="entry name" value="Cyt_c-like_dom"/>
</dbReference>
<dbReference type="InterPro" id="IPR002326">
    <property type="entry name" value="Cyt_c1"/>
</dbReference>
<evidence type="ECO:0000259" key="11">
    <source>
        <dbReference type="PROSITE" id="PS51007"/>
    </source>
</evidence>
<evidence type="ECO:0000256" key="7">
    <source>
        <dbReference type="ARBA" id="ARBA00023136"/>
    </source>
</evidence>
<dbReference type="EMBL" id="FQXE01000004">
    <property type="protein sequence ID" value="SHH69513.1"/>
    <property type="molecule type" value="Genomic_DNA"/>
</dbReference>
<evidence type="ECO:0000256" key="8">
    <source>
        <dbReference type="PIRSR" id="PIRSR602326-1"/>
    </source>
</evidence>
<dbReference type="GO" id="GO:0009055">
    <property type="term" value="F:electron transfer activity"/>
    <property type="evidence" value="ECO:0007669"/>
    <property type="project" value="InterPro"/>
</dbReference>
<dbReference type="GO" id="GO:0016020">
    <property type="term" value="C:membrane"/>
    <property type="evidence" value="ECO:0007669"/>
    <property type="project" value="UniProtKB-SubCell"/>
</dbReference>
<feature type="signal peptide" evidence="10">
    <location>
        <begin position="1"/>
        <end position="20"/>
    </location>
</feature>
<dbReference type="PRINTS" id="PR00603">
    <property type="entry name" value="CYTOCHROMEC1"/>
</dbReference>
<evidence type="ECO:0000256" key="10">
    <source>
        <dbReference type="SAM" id="SignalP"/>
    </source>
</evidence>
<accession>A0A1M5V3H2</accession>
<protein>
    <submittedName>
        <fullName evidence="12">Ubiquinol-cytochrome c reductase cytochrome c1 subunit</fullName>
    </submittedName>
</protein>
<dbReference type="OrthoDB" id="9798864at2"/>
<evidence type="ECO:0000256" key="1">
    <source>
        <dbReference type="ARBA" id="ARBA00004370"/>
    </source>
</evidence>
<evidence type="ECO:0000313" key="12">
    <source>
        <dbReference type="EMBL" id="SHH69513.1"/>
    </source>
</evidence>
<keyword evidence="6 8" id="KW-0408">Iron</keyword>
<evidence type="ECO:0000256" key="5">
    <source>
        <dbReference type="ARBA" id="ARBA00022989"/>
    </source>
</evidence>
<comment type="cofactor">
    <cofactor evidence="8">
        <name>heme c</name>
        <dbReference type="ChEBI" id="CHEBI:61717"/>
    </cofactor>
    <text evidence="8">Binds 1 heme c group covalently per subunit.</text>
</comment>
<keyword evidence="7 9" id="KW-0472">Membrane</keyword>
<keyword evidence="3 9" id="KW-0812">Transmembrane</keyword>
<dbReference type="GO" id="GO:0020037">
    <property type="term" value="F:heme binding"/>
    <property type="evidence" value="ECO:0007669"/>
    <property type="project" value="InterPro"/>
</dbReference>
<evidence type="ECO:0000256" key="6">
    <source>
        <dbReference type="ARBA" id="ARBA00023004"/>
    </source>
</evidence>
<dbReference type="InterPro" id="IPR036909">
    <property type="entry name" value="Cyt_c-like_dom_sf"/>
</dbReference>
<dbReference type="PANTHER" id="PTHR10266:SF3">
    <property type="entry name" value="CYTOCHROME C1, HEME PROTEIN, MITOCHONDRIAL"/>
    <property type="match status" value="1"/>
</dbReference>
<dbReference type="GO" id="GO:0046872">
    <property type="term" value="F:metal ion binding"/>
    <property type="evidence" value="ECO:0007669"/>
    <property type="project" value="UniProtKB-KW"/>
</dbReference>